<proteinExistence type="predicted"/>
<dbReference type="Pfam" id="PF18962">
    <property type="entry name" value="Por_Secre_tail"/>
    <property type="match status" value="1"/>
</dbReference>
<dbReference type="InterPro" id="IPR026906">
    <property type="entry name" value="LRR_5"/>
</dbReference>
<dbReference type="Gene3D" id="2.60.40.10">
    <property type="entry name" value="Immunoglobulins"/>
    <property type="match status" value="1"/>
</dbReference>
<evidence type="ECO:0000259" key="7">
    <source>
        <dbReference type="Pfam" id="PF01030"/>
    </source>
</evidence>
<dbReference type="NCBIfam" id="TIGR04183">
    <property type="entry name" value="Por_Secre_tail"/>
    <property type="match status" value="1"/>
</dbReference>
<organism evidence="9 10">
    <name type="scientific">Pseudopedobacter beijingensis</name>
    <dbReference type="NCBI Taxonomy" id="1207056"/>
    <lineage>
        <taxon>Bacteria</taxon>
        <taxon>Pseudomonadati</taxon>
        <taxon>Bacteroidota</taxon>
        <taxon>Sphingobacteriia</taxon>
        <taxon>Sphingobacteriales</taxon>
        <taxon>Sphingobacteriaceae</taxon>
        <taxon>Pseudopedobacter</taxon>
    </lineage>
</organism>
<dbReference type="EMBL" id="JBHUDG010000004">
    <property type="protein sequence ID" value="MFD1629407.1"/>
    <property type="molecule type" value="Genomic_DNA"/>
</dbReference>
<name>A0ABW4IBS5_9SPHI</name>
<keyword evidence="10" id="KW-1185">Reference proteome</keyword>
<dbReference type="Gene3D" id="2.60.40.1080">
    <property type="match status" value="1"/>
</dbReference>
<keyword evidence="5" id="KW-0325">Glycoprotein</keyword>
<evidence type="ECO:0000256" key="4">
    <source>
        <dbReference type="ARBA" id="ARBA00022729"/>
    </source>
</evidence>
<dbReference type="NCBIfam" id="NF041518">
    <property type="entry name" value="choice_anch_Q"/>
    <property type="match status" value="1"/>
</dbReference>
<sequence length="1910" mass="201769">MKIFLQSFCFAFFALLCSTQTKAQCTTEGSSLATTNSGGHIHGSGIMFNITAKKNLTITCFDIALAHTGVCEIYYRQGPFQGYENSSASWIKAGEVSGLTALGGLTPIPIDVYVHIPAGQTYGFYINRELEGGVAGTVYRPSETSNSTIATNSDLDITGGIAKSALFGEGINSPNSAVYGRVHYLEGFALPCNTATGQDFTFNTQQQINDFATNYAHCTNITLNNLVIGYATNDGFSNITDLTPLQNITGITGELIIRRNPQLTTLNGLQNITSFNGNLRIEGNDLLTSISALSNITSVGFLNIRDNAVLASLNGLHNLTSTSGYLYIRSNAQLTNLDAFQSLTSIGTYIEVFDNPVLQNLNGLQNVTAINGNIIINSNPALTDISGLRNINPATITGPTGLRITDNPQLSVCNLPNFCTYLSGSGARTISGNKTTCLNVSAVTNACQVNCPTQSFAFHTQAQIDEFGALYAHCTNITLSNVLIGYGDPMANTTDITDLTPLQNITTLTGYLLIRNNPYLTNVNGLSALTSIGGYLLIQNNNALTDVNGLSALTSIGRYLSFHNNSALTNLNGLNNLTSIPQYLNLFDNPLLTNIAGLSSITTIGGSVVINNTGITNLNGLQSLTSIGQHLDIRNNPMLTNLDALSSLSSINGYLALISNPLLTGISGLQNVNPSGIGRGYGLYIENNSQLSVCNLPNFCTYLAGSGARTINGNKTTCLNVSAVQATCTCPTGNWTFNTQAQIDEFGALYGYCTDITLGSVVIGYFSGGSTSDITDLTPLQNITGTTGYLYIRNNPNLTNVNGLSALQSIGGSLYIWNNPALTDVNGLSALTSIGGFLYIKENNALTNVNGLSALTSIGGYLTIQNNPALTDVNGLSALTSIGGFLDIYNNNALTNVNGLSALQSIGGSLYFLQNNALTNVNGLSALTGIGGYLNIESNPALTNVNGLSALTSIGGSLRILSNAVLTDISGLANINPATITGNGLQITDNPQLAVCNLPNFCTYLSGSGARTISGNKATCLNVTAIQATCTCPTGDYTFNTQAQIDEFGALYGYCSDITLGNVVIGYATGASTSDITDLTPLQNITAVTGYLRIRSNPNLTDVNGLSALTSIGGYFDIYDNNALTDVNGLSALQSIGGDLYIRQNSVLTDVNGLSALTSIGGYLYIKSNNALTNLNGLSALTSIGGGLYIRENNALTDISGLANINPATITGTIGLRITDNPQLAVCNLPNFCTYLQGSGARTISGNAGDCISVQAVTNACFWSNITPDDDNILYVNHNVSGSTQSGNSWANAIPQLAVALKWAKQKYDADNTVFDAVPLKIYVATGTYKPLYRADNLDGSNPQDRDNAFVMVKNVQIFGGFAGNETTLEERNYATNPTILSGDIDGTNGLSANDVYHVMVSVGNVGSALLDGFTVSGGYITSADGNTGITVNGSLVRYERGSGLSLTASSPQIRNVLFTGHRTYAGVVSHSTGSNATFVNTLFTGNTSQYGAVYNNVSSPVFINSTFSGNTGTDNANNGVAMRNITSHPKFYNTIVWGNQNANGSTNNIFNSGGGNPTSIPEYYHSLVQGITTTDNGNLNGSTNPLFTDAVNGDFSLQTGSTAITKGNNSYFSGLTIDAKDLAGNPRVYNHANNGTIDMGAYEYQELLPQSITFNALQGRSVGDADFDLTATASSNLPVTYTSSNPSVAVVIGNTVSIKNSGNTNIIASQSGNGDYAAATAVSQVLQITGTLPVTLLNFTAKADGNHAKLQWETANEKNAKGFEVYRSGDDKAFVKIGDVRTSLNVPLSTFNYTYTDQQPLNGNNYYKLVQIDDDGKSIDLGERAVTFNFQPTPVNLYPNPTTDKVNVVFKEGYYTAIIVADVNGGVLKVLEIQADQKQLELDLSSYASGVYLIRLQGKETKTYRVIKY</sequence>
<evidence type="ECO:0000256" key="6">
    <source>
        <dbReference type="SAM" id="SignalP"/>
    </source>
</evidence>
<dbReference type="Pfam" id="PF13306">
    <property type="entry name" value="LRR_5"/>
    <property type="match status" value="1"/>
</dbReference>
<feature type="domain" description="Receptor L-domain" evidence="7">
    <location>
        <begin position="1060"/>
        <end position="1148"/>
    </location>
</feature>
<protein>
    <submittedName>
        <fullName evidence="9">Leucine-rich repeat protein</fullName>
    </submittedName>
</protein>
<dbReference type="InterPro" id="IPR011050">
    <property type="entry name" value="Pectin_lyase_fold/virulence"/>
</dbReference>
<dbReference type="InterPro" id="IPR059226">
    <property type="entry name" value="Choice_anch_Q_dom"/>
</dbReference>
<evidence type="ECO:0000259" key="8">
    <source>
        <dbReference type="Pfam" id="PF18962"/>
    </source>
</evidence>
<evidence type="ECO:0000256" key="5">
    <source>
        <dbReference type="ARBA" id="ARBA00023180"/>
    </source>
</evidence>
<keyword evidence="3" id="KW-0964">Secreted</keyword>
<feature type="domain" description="Secretion system C-terminal sorting" evidence="8">
    <location>
        <begin position="1838"/>
        <end position="1904"/>
    </location>
</feature>
<dbReference type="PANTHER" id="PTHR31018">
    <property type="entry name" value="SPORULATION-SPECIFIC PROTEIN-RELATED"/>
    <property type="match status" value="1"/>
</dbReference>
<evidence type="ECO:0000256" key="1">
    <source>
        <dbReference type="ARBA" id="ARBA00004191"/>
    </source>
</evidence>
<dbReference type="InterPro" id="IPR026444">
    <property type="entry name" value="Secre_tail"/>
</dbReference>
<dbReference type="Gene3D" id="3.80.20.20">
    <property type="entry name" value="Receptor L-domain"/>
    <property type="match status" value="10"/>
</dbReference>
<dbReference type="SUPFAM" id="SSF52058">
    <property type="entry name" value="L domain-like"/>
    <property type="match status" value="9"/>
</dbReference>
<dbReference type="Proteomes" id="UP001597118">
    <property type="component" value="Unassembled WGS sequence"/>
</dbReference>
<evidence type="ECO:0000313" key="9">
    <source>
        <dbReference type="EMBL" id="MFD1629407.1"/>
    </source>
</evidence>
<feature type="chain" id="PRO_5047305423" evidence="6">
    <location>
        <begin position="24"/>
        <end position="1910"/>
    </location>
</feature>
<dbReference type="InterPro" id="IPR051648">
    <property type="entry name" value="CWI-Assembly_Regulator"/>
</dbReference>
<comment type="caution">
    <text evidence="9">The sequence shown here is derived from an EMBL/GenBank/DDBJ whole genome shotgun (WGS) entry which is preliminary data.</text>
</comment>
<comment type="subcellular location">
    <subcellularLocation>
        <location evidence="1">Secreted</location>
        <location evidence="1">Cell wall</location>
    </subcellularLocation>
</comment>
<dbReference type="PANTHER" id="PTHR31018:SF3">
    <property type="entry name" value="RECEPTOR PROTEIN-TYROSINE KINASE"/>
    <property type="match status" value="1"/>
</dbReference>
<dbReference type="InterPro" id="IPR036941">
    <property type="entry name" value="Rcpt_L-dom_sf"/>
</dbReference>
<feature type="domain" description="Receptor L-domain" evidence="7">
    <location>
        <begin position="759"/>
        <end position="848"/>
    </location>
</feature>
<keyword evidence="2" id="KW-0134">Cell wall</keyword>
<evidence type="ECO:0000256" key="2">
    <source>
        <dbReference type="ARBA" id="ARBA00022512"/>
    </source>
</evidence>
<evidence type="ECO:0000256" key="3">
    <source>
        <dbReference type="ARBA" id="ARBA00022525"/>
    </source>
</evidence>
<gene>
    <name evidence="9" type="ORF">ACFSAH_05915</name>
</gene>
<feature type="signal peptide" evidence="6">
    <location>
        <begin position="1"/>
        <end position="23"/>
    </location>
</feature>
<reference evidence="10" key="1">
    <citation type="journal article" date="2019" name="Int. J. Syst. Evol. Microbiol.">
        <title>The Global Catalogue of Microorganisms (GCM) 10K type strain sequencing project: providing services to taxonomists for standard genome sequencing and annotation.</title>
        <authorList>
            <consortium name="The Broad Institute Genomics Platform"/>
            <consortium name="The Broad Institute Genome Sequencing Center for Infectious Disease"/>
            <person name="Wu L."/>
            <person name="Ma J."/>
        </authorList>
    </citation>
    <scope>NUCLEOTIDE SEQUENCE [LARGE SCALE GENOMIC DNA]</scope>
    <source>
        <strain evidence="10">CCUG 53762</strain>
    </source>
</reference>
<accession>A0ABW4IBS5</accession>
<dbReference type="RefSeq" id="WP_379661786.1">
    <property type="nucleotide sequence ID" value="NZ_JBHUDG010000004.1"/>
</dbReference>
<evidence type="ECO:0000313" key="10">
    <source>
        <dbReference type="Proteomes" id="UP001597118"/>
    </source>
</evidence>
<dbReference type="InterPro" id="IPR013783">
    <property type="entry name" value="Ig-like_fold"/>
</dbReference>
<keyword evidence="4 6" id="KW-0732">Signal</keyword>
<dbReference type="SUPFAM" id="SSF51126">
    <property type="entry name" value="Pectin lyase-like"/>
    <property type="match status" value="1"/>
</dbReference>
<dbReference type="InterPro" id="IPR000494">
    <property type="entry name" value="Rcpt_L-dom"/>
</dbReference>
<dbReference type="Pfam" id="PF01030">
    <property type="entry name" value="Recep_L_domain"/>
    <property type="match status" value="2"/>
</dbReference>